<dbReference type="SUPFAM" id="SSF51197">
    <property type="entry name" value="Clavaminate synthase-like"/>
    <property type="match status" value="1"/>
</dbReference>
<dbReference type="GO" id="GO:0005886">
    <property type="term" value="C:plasma membrane"/>
    <property type="evidence" value="ECO:0007669"/>
    <property type="project" value="UniProtKB-SubCell"/>
</dbReference>
<feature type="transmembrane region" description="Helical" evidence="8">
    <location>
        <begin position="175"/>
        <end position="195"/>
    </location>
</feature>
<proteinExistence type="predicted"/>
<dbReference type="InterPro" id="IPR042098">
    <property type="entry name" value="TauD-like_sf"/>
</dbReference>
<keyword evidence="7 8" id="KW-0472">Membrane</keyword>
<dbReference type="InterPro" id="IPR052031">
    <property type="entry name" value="Membrane_Transporter-Flippase"/>
</dbReference>
<evidence type="ECO:0000256" key="5">
    <source>
        <dbReference type="ARBA" id="ARBA00022989"/>
    </source>
</evidence>
<dbReference type="AlphaFoldDB" id="A0A8H5Z527"/>
<evidence type="ECO:0000259" key="9">
    <source>
        <dbReference type="Pfam" id="PF02668"/>
    </source>
</evidence>
<dbReference type="PANTHER" id="PTHR43549:SF2">
    <property type="entry name" value="MULTIDRUG RESISTANCE PROTEIN NORM-RELATED"/>
    <property type="match status" value="1"/>
</dbReference>
<dbReference type="FunFam" id="3.60.130.10:FF:000011">
    <property type="entry name" value="Taurine catabolism dioxygenase TauD"/>
    <property type="match status" value="1"/>
</dbReference>
<keyword evidence="4 8" id="KW-0812">Transmembrane</keyword>
<dbReference type="Proteomes" id="UP000544331">
    <property type="component" value="Unassembled WGS sequence"/>
</dbReference>
<dbReference type="GO" id="GO:0016491">
    <property type="term" value="F:oxidoreductase activity"/>
    <property type="evidence" value="ECO:0007669"/>
    <property type="project" value="UniProtKB-KW"/>
</dbReference>
<protein>
    <recommendedName>
        <fullName evidence="9">TauD/TfdA-like domain-containing protein</fullName>
    </recommendedName>
</protein>
<feature type="transmembrane region" description="Helical" evidence="8">
    <location>
        <begin position="207"/>
        <end position="230"/>
    </location>
</feature>
<dbReference type="InterPro" id="IPR003819">
    <property type="entry name" value="TauD/TfdA-like"/>
</dbReference>
<keyword evidence="3" id="KW-1003">Cell membrane</keyword>
<keyword evidence="5 8" id="KW-1133">Transmembrane helix</keyword>
<name>A0A8H5Z527_9HYPO</name>
<evidence type="ECO:0000256" key="4">
    <source>
        <dbReference type="ARBA" id="ARBA00022692"/>
    </source>
</evidence>
<gene>
    <name evidence="10" type="ORF">FMUND_2133</name>
</gene>
<feature type="domain" description="TauD/TfdA-like" evidence="9">
    <location>
        <begin position="392"/>
        <end position="655"/>
    </location>
</feature>
<reference evidence="10 11" key="1">
    <citation type="submission" date="2020-05" db="EMBL/GenBank/DDBJ databases">
        <title>Identification and distribution of gene clusters putatively required for synthesis of sphingolipid metabolism inhibitors in phylogenetically diverse species of the filamentous fungus Fusarium.</title>
        <authorList>
            <person name="Kim H.-S."/>
            <person name="Busman M."/>
            <person name="Brown D.W."/>
            <person name="Divon H."/>
            <person name="Uhlig S."/>
            <person name="Proctor R.H."/>
        </authorList>
    </citation>
    <scope>NUCLEOTIDE SEQUENCE [LARGE SCALE GENOMIC DNA]</scope>
    <source>
        <strain evidence="10 11">NRRL 66235</strain>
    </source>
</reference>
<keyword evidence="6" id="KW-0560">Oxidoreductase</keyword>
<evidence type="ECO:0000313" key="11">
    <source>
        <dbReference type="Proteomes" id="UP000544331"/>
    </source>
</evidence>
<evidence type="ECO:0000256" key="6">
    <source>
        <dbReference type="ARBA" id="ARBA00023002"/>
    </source>
</evidence>
<evidence type="ECO:0000256" key="2">
    <source>
        <dbReference type="ARBA" id="ARBA00022448"/>
    </source>
</evidence>
<accession>A0A8H5Z527</accession>
<dbReference type="Pfam" id="PF02668">
    <property type="entry name" value="TauD"/>
    <property type="match status" value="1"/>
</dbReference>
<feature type="transmembrane region" description="Helical" evidence="8">
    <location>
        <begin position="357"/>
        <end position="376"/>
    </location>
</feature>
<comment type="subcellular location">
    <subcellularLocation>
        <location evidence="1">Cell membrane</location>
        <topology evidence="1">Multi-pass membrane protein</topology>
    </subcellularLocation>
</comment>
<dbReference type="OrthoDB" id="272271at2759"/>
<sequence>MMKILNSITRRIRRLPSAFSSSSLHRTHYTGSLLFNLASFILPALYGTLSKLWVANIDSSMVVLTDAYTYMNTASEAVNEGLPRAAWVIIGDKSSRSLGKRLQLTHTLIAFQSVIGLILSIIFAAAASSFANSFVPEEVRDVSLTYVRITSFTVFSGTLETAVATATRALDKPDIPLAISTVKFAVNIILDFLLISKFHVGSFKPTVNMQGTIQLVCNLVAAFAGLVYFLSSNTWSFKRHTPHDPQEKLRPSFHALKVLLPPGLIFFTESAVRNALYLWLVSTIVALGAIYATAWGVFNTIRWGLIMVPVQALEATALQFIGHNWGDWRKRVDISTRKPQASLKDLRGIVRPAFRSLFIALIFEVPIAIFLTLFGAKPFASYISLGLSLGHLSTETFPLPKLHSELRKLSDELHKGHGFFVIRGVNVDNYTREENAIIYVGISSHIASQRGRQDSKFDGKPADVVLTHVKDLSAGQDKSAIGSPAYTTDRQVFHTDSGDIVSLFCLETALEGGASRIASTWRVYNELARTRPDLIRTLSQNWDVENFANPNKKFTTRPLLYHQKATDTLPERVALQYARRYFVGFGALPRSHDIPPITEAQAEALDALHFLGDKLSVSTNFAKGDMQFINNLAVFHARDAFTDSPTQQRHLLRLWLRDPENAWETPEPLRERWAELYEGVTPDGQVFPLEPYIRSASNKAR</sequence>
<evidence type="ECO:0000256" key="3">
    <source>
        <dbReference type="ARBA" id="ARBA00022475"/>
    </source>
</evidence>
<comment type="caution">
    <text evidence="10">The sequence shown here is derived from an EMBL/GenBank/DDBJ whole genome shotgun (WGS) entry which is preliminary data.</text>
</comment>
<evidence type="ECO:0000256" key="8">
    <source>
        <dbReference type="SAM" id="Phobius"/>
    </source>
</evidence>
<evidence type="ECO:0000313" key="10">
    <source>
        <dbReference type="EMBL" id="KAF5723092.1"/>
    </source>
</evidence>
<organism evidence="10 11">
    <name type="scientific">Fusarium mundagurra</name>
    <dbReference type="NCBI Taxonomy" id="1567541"/>
    <lineage>
        <taxon>Eukaryota</taxon>
        <taxon>Fungi</taxon>
        <taxon>Dikarya</taxon>
        <taxon>Ascomycota</taxon>
        <taxon>Pezizomycotina</taxon>
        <taxon>Sordariomycetes</taxon>
        <taxon>Hypocreomycetidae</taxon>
        <taxon>Hypocreales</taxon>
        <taxon>Nectriaceae</taxon>
        <taxon>Fusarium</taxon>
        <taxon>Fusarium fujikuroi species complex</taxon>
    </lineage>
</organism>
<feature type="transmembrane region" description="Helical" evidence="8">
    <location>
        <begin position="108"/>
        <end position="131"/>
    </location>
</feature>
<keyword evidence="2" id="KW-0813">Transport</keyword>
<evidence type="ECO:0000256" key="7">
    <source>
        <dbReference type="ARBA" id="ARBA00023136"/>
    </source>
</evidence>
<dbReference type="Gene3D" id="3.60.130.10">
    <property type="entry name" value="Clavaminate synthase-like"/>
    <property type="match status" value="1"/>
</dbReference>
<dbReference type="PANTHER" id="PTHR43549">
    <property type="entry name" value="MULTIDRUG RESISTANCE PROTEIN YPNP-RELATED"/>
    <property type="match status" value="1"/>
</dbReference>
<keyword evidence="11" id="KW-1185">Reference proteome</keyword>
<dbReference type="EMBL" id="JAAOAN010000076">
    <property type="protein sequence ID" value="KAF5723092.1"/>
    <property type="molecule type" value="Genomic_DNA"/>
</dbReference>
<evidence type="ECO:0000256" key="1">
    <source>
        <dbReference type="ARBA" id="ARBA00004651"/>
    </source>
</evidence>
<feature type="transmembrane region" description="Helical" evidence="8">
    <location>
        <begin position="276"/>
        <end position="298"/>
    </location>
</feature>